<dbReference type="Pfam" id="PF13672">
    <property type="entry name" value="PP2C_2"/>
    <property type="match status" value="1"/>
</dbReference>
<reference evidence="2 3" key="1">
    <citation type="journal article" date="2019" name="PLoS Negl. Trop. Dis.">
        <title>Whole genome sequencing of Entamoeba nuttalli reveals mammalian host-related molecular signatures and a novel octapeptide-repeat surface protein.</title>
        <authorList>
            <person name="Tanaka M."/>
            <person name="Makiuchi T."/>
            <person name="Komiyama T."/>
            <person name="Shiina T."/>
            <person name="Osaki K."/>
            <person name="Tachibana H."/>
        </authorList>
    </citation>
    <scope>NUCLEOTIDE SEQUENCE [LARGE SCALE GENOMIC DNA]</scope>
    <source>
        <strain evidence="2 3">P19-061405</strain>
    </source>
</reference>
<comment type="caution">
    <text evidence="2">The sequence shown here is derived from an EMBL/GenBank/DDBJ whole genome shotgun (WGS) entry which is preliminary data.</text>
</comment>
<dbReference type="Gene3D" id="3.60.40.10">
    <property type="entry name" value="PPM-type phosphatase domain"/>
    <property type="match status" value="1"/>
</dbReference>
<feature type="domain" description="PPM-type phosphatase" evidence="1">
    <location>
        <begin position="66"/>
        <end position="267"/>
    </location>
</feature>
<dbReference type="Proteomes" id="UP001628156">
    <property type="component" value="Unassembled WGS sequence"/>
</dbReference>
<evidence type="ECO:0000259" key="1">
    <source>
        <dbReference type="Pfam" id="PF13672"/>
    </source>
</evidence>
<evidence type="ECO:0000313" key="2">
    <source>
        <dbReference type="EMBL" id="GAB1218698.1"/>
    </source>
</evidence>
<accession>A0ABQ0D764</accession>
<evidence type="ECO:0000313" key="3">
    <source>
        <dbReference type="Proteomes" id="UP001628156"/>
    </source>
</evidence>
<gene>
    <name evidence="2" type="ORF">ENUP19_0002G0057</name>
</gene>
<dbReference type="InterPro" id="IPR001932">
    <property type="entry name" value="PPM-type_phosphatase-like_dom"/>
</dbReference>
<protein>
    <recommendedName>
        <fullName evidence="1">PPM-type phosphatase domain-containing protein</fullName>
    </recommendedName>
</protein>
<dbReference type="PANTHER" id="PTHR21586:SF0">
    <property type="entry name" value="PP2C-LIKE DOMAIN-CONTAINING PROTEIN CG9801"/>
    <property type="match status" value="1"/>
</dbReference>
<dbReference type="InterPro" id="IPR036457">
    <property type="entry name" value="PPM-type-like_dom_sf"/>
</dbReference>
<dbReference type="InterPro" id="IPR053287">
    <property type="entry name" value="PP2C-like_domain"/>
</dbReference>
<dbReference type="EMBL" id="BAAFRS010000002">
    <property type="protein sequence ID" value="GAB1218698.1"/>
    <property type="molecule type" value="Genomic_DNA"/>
</dbReference>
<name>A0ABQ0D764_9EUKA</name>
<dbReference type="SUPFAM" id="SSF81606">
    <property type="entry name" value="PP2C-like"/>
    <property type="match status" value="1"/>
</dbReference>
<sequence length="418" mass="46790">MHQTYSINFKKIFQKEIKTIPKKEIKRINNKQYSKHLITDTLSIKSRDQHFAMASISTYPIINGVKQGEPNCDKAGIVRFSNATFIALADGCGWGDKPSFAAKLAVTSSLEFVISNITTVSTLREIASLLVETIANAHQIICSSYPNNNAQTTLLVALSCTLIDEQQVTVVLSVGDCRLFHYSLRECKVKKIIGTGHHSIDETKECIAALGNNQLGIDIINGSQLAVCECEEGDLIFALTDGMYDNFDPTIIKEKKPYDQLMNEILGIRIKRSANLNSLVEELCSYTIGITQTVREFHQNNPTKRRRDGLPGKLDHSTIIVYSINTQNLDIGLIDKYSPELFKTLKPLETKKPLVHSISFDEQNSPLMPFHSDSVRTIKNSSKISIHSVRLSTFSPPRTALNDHYTPCLTPRIYRDVV</sequence>
<dbReference type="PANTHER" id="PTHR21586">
    <property type="entry name" value="TIPA"/>
    <property type="match status" value="1"/>
</dbReference>
<proteinExistence type="predicted"/>
<keyword evidence="3" id="KW-1185">Reference proteome</keyword>
<organism evidence="2 3">
    <name type="scientific">Entamoeba nuttalli</name>
    <dbReference type="NCBI Taxonomy" id="412467"/>
    <lineage>
        <taxon>Eukaryota</taxon>
        <taxon>Amoebozoa</taxon>
        <taxon>Evosea</taxon>
        <taxon>Archamoebae</taxon>
        <taxon>Mastigamoebida</taxon>
        <taxon>Entamoebidae</taxon>
        <taxon>Entamoeba</taxon>
    </lineage>
</organism>